<feature type="transmembrane region" description="Helical" evidence="7">
    <location>
        <begin position="199"/>
        <end position="217"/>
    </location>
</feature>
<keyword evidence="2" id="KW-1003">Cell membrane</keyword>
<accession>A0A8J2YQU2</accession>
<comment type="caution">
    <text evidence="9">The sequence shown here is derived from an EMBL/GenBank/DDBJ whole genome shotgun (WGS) entry which is preliminary data.</text>
</comment>
<feature type="transmembrane region" description="Helical" evidence="7">
    <location>
        <begin position="467"/>
        <end position="484"/>
    </location>
</feature>
<dbReference type="GO" id="GO:0005886">
    <property type="term" value="C:plasma membrane"/>
    <property type="evidence" value="ECO:0007669"/>
    <property type="project" value="UniProtKB-SubCell"/>
</dbReference>
<evidence type="ECO:0000256" key="2">
    <source>
        <dbReference type="ARBA" id="ARBA00022475"/>
    </source>
</evidence>
<sequence length="551" mass="59746">MALLIDLFGYLSVILHGLTIVAQSMALGGILFLIFLARPFADALGTVGDDILRRTRRIAGWAAVALIVCEAATIALQGAVLIGTVDLSFADVMSADFAIAGQIKILAAALLVVLAFGFPNTPRPVLAGVVLLELAAATLTTHANARLEDRVPLLIVEGLHQLGAAIWIGGIPSFIMALGRCHDGMAWRKVGKRFSQMSTVGVACILVSGATMTYLYVGDLPGFYGTAYGVMVGAKMAMFAGLLCLGAMNYLLVERLRTNPATPITRLKRFAEVEIGIGFTLFFAAASLTSVAPAIDLSTDRVTWNEIVERNTPQMPVLTSPDHAALALPALQQKLDQEAEAQKKNPPPAFVPGSGDLPPRNLDDIRWSEYNHHWAGLFVLLMGVLALANQAKLARPVTKHWPLVLLGLAVFLFLRSDPEVWPLGEEGFWESFRDVEVVQHRMFVALTVIFGLFEWRVRVGGLAKTKAALVFPIMTALGGALLLTHQHAIANVKDQLLIELTHTPLALASVALGWSRWLEIRLDPPGNKIAGWIWPACFIFIGFLLLSYREI</sequence>
<feature type="transmembrane region" description="Helical" evidence="7">
    <location>
        <begin position="437"/>
        <end position="455"/>
    </location>
</feature>
<feature type="transmembrane region" description="Helical" evidence="7">
    <location>
        <begin position="529"/>
        <end position="548"/>
    </location>
</feature>
<evidence type="ECO:0000313" key="9">
    <source>
        <dbReference type="EMBL" id="GGF06821.1"/>
    </source>
</evidence>
<dbReference type="RefSeq" id="WP_189043192.1">
    <property type="nucleotide sequence ID" value="NZ_BMJQ01000002.1"/>
</dbReference>
<evidence type="ECO:0000313" key="10">
    <source>
        <dbReference type="Proteomes" id="UP000646365"/>
    </source>
</evidence>
<dbReference type="Proteomes" id="UP000646365">
    <property type="component" value="Unassembled WGS sequence"/>
</dbReference>
<keyword evidence="3 7" id="KW-0812">Transmembrane</keyword>
<keyword evidence="4 7" id="KW-1133">Transmembrane helix</keyword>
<proteinExistence type="predicted"/>
<feature type="transmembrane region" description="Helical" evidence="7">
    <location>
        <begin position="58"/>
        <end position="85"/>
    </location>
</feature>
<keyword evidence="5 7" id="KW-0472">Membrane</keyword>
<feature type="transmembrane region" description="Helical" evidence="7">
    <location>
        <begin position="370"/>
        <end position="388"/>
    </location>
</feature>
<feature type="transmembrane region" description="Helical" evidence="7">
    <location>
        <begin position="273"/>
        <end position="295"/>
    </location>
</feature>
<gene>
    <name evidence="9" type="ORF">GCM10011611_10400</name>
</gene>
<organism evidence="9 10">
    <name type="scientific">Aliidongia dinghuensis</name>
    <dbReference type="NCBI Taxonomy" id="1867774"/>
    <lineage>
        <taxon>Bacteria</taxon>
        <taxon>Pseudomonadati</taxon>
        <taxon>Pseudomonadota</taxon>
        <taxon>Alphaproteobacteria</taxon>
        <taxon>Rhodospirillales</taxon>
        <taxon>Dongiaceae</taxon>
        <taxon>Aliidongia</taxon>
    </lineage>
</organism>
<dbReference type="AlphaFoldDB" id="A0A8J2YQU2"/>
<dbReference type="EMBL" id="BMJQ01000002">
    <property type="protein sequence ID" value="GGF06821.1"/>
    <property type="molecule type" value="Genomic_DNA"/>
</dbReference>
<dbReference type="Pfam" id="PF05425">
    <property type="entry name" value="CopD"/>
    <property type="match status" value="1"/>
</dbReference>
<evidence type="ECO:0000256" key="6">
    <source>
        <dbReference type="SAM" id="MobiDB-lite"/>
    </source>
</evidence>
<reference evidence="9" key="2">
    <citation type="submission" date="2020-09" db="EMBL/GenBank/DDBJ databases">
        <authorList>
            <person name="Sun Q."/>
            <person name="Zhou Y."/>
        </authorList>
    </citation>
    <scope>NUCLEOTIDE SEQUENCE</scope>
    <source>
        <strain evidence="9">CGMCC 1.15725</strain>
    </source>
</reference>
<dbReference type="InterPro" id="IPR008457">
    <property type="entry name" value="Cu-R_CopD_dom"/>
</dbReference>
<dbReference type="PANTHER" id="PTHR34820">
    <property type="entry name" value="INNER MEMBRANE PROTEIN YEBZ"/>
    <property type="match status" value="1"/>
</dbReference>
<keyword evidence="10" id="KW-1185">Reference proteome</keyword>
<evidence type="ECO:0000256" key="1">
    <source>
        <dbReference type="ARBA" id="ARBA00004651"/>
    </source>
</evidence>
<comment type="subcellular location">
    <subcellularLocation>
        <location evidence="1">Cell membrane</location>
        <topology evidence="1">Multi-pass membrane protein</topology>
    </subcellularLocation>
</comment>
<protein>
    <submittedName>
        <fullName evidence="9">Copper resistance protein</fullName>
    </submittedName>
</protein>
<evidence type="ECO:0000256" key="5">
    <source>
        <dbReference type="ARBA" id="ARBA00023136"/>
    </source>
</evidence>
<evidence type="ECO:0000256" key="4">
    <source>
        <dbReference type="ARBA" id="ARBA00022989"/>
    </source>
</evidence>
<dbReference type="GO" id="GO:0006825">
    <property type="term" value="P:copper ion transport"/>
    <property type="evidence" value="ECO:0007669"/>
    <property type="project" value="InterPro"/>
</dbReference>
<feature type="domain" description="Copper resistance protein D" evidence="8">
    <location>
        <begin position="190"/>
        <end position="288"/>
    </location>
</feature>
<evidence type="ECO:0000259" key="8">
    <source>
        <dbReference type="Pfam" id="PF05425"/>
    </source>
</evidence>
<evidence type="ECO:0000256" key="3">
    <source>
        <dbReference type="ARBA" id="ARBA00022692"/>
    </source>
</evidence>
<feature type="transmembrane region" description="Helical" evidence="7">
    <location>
        <begin position="229"/>
        <end position="252"/>
    </location>
</feature>
<reference evidence="9" key="1">
    <citation type="journal article" date="2014" name="Int. J. Syst. Evol. Microbiol.">
        <title>Complete genome sequence of Corynebacterium casei LMG S-19264T (=DSM 44701T), isolated from a smear-ripened cheese.</title>
        <authorList>
            <consortium name="US DOE Joint Genome Institute (JGI-PGF)"/>
            <person name="Walter F."/>
            <person name="Albersmeier A."/>
            <person name="Kalinowski J."/>
            <person name="Ruckert C."/>
        </authorList>
    </citation>
    <scope>NUCLEOTIDE SEQUENCE</scope>
    <source>
        <strain evidence="9">CGMCC 1.15725</strain>
    </source>
</reference>
<feature type="region of interest" description="Disordered" evidence="6">
    <location>
        <begin position="337"/>
        <end position="357"/>
    </location>
</feature>
<evidence type="ECO:0000256" key="7">
    <source>
        <dbReference type="SAM" id="Phobius"/>
    </source>
</evidence>
<feature type="transmembrane region" description="Helical" evidence="7">
    <location>
        <begin position="159"/>
        <end position="178"/>
    </location>
</feature>
<feature type="transmembrane region" description="Helical" evidence="7">
    <location>
        <begin position="97"/>
        <end position="118"/>
    </location>
</feature>
<feature type="transmembrane region" description="Helical" evidence="7">
    <location>
        <begin position="13"/>
        <end position="37"/>
    </location>
</feature>
<feature type="transmembrane region" description="Helical" evidence="7">
    <location>
        <begin position="400"/>
        <end position="417"/>
    </location>
</feature>
<name>A0A8J2YQU2_9PROT</name>
<dbReference type="PANTHER" id="PTHR34820:SF4">
    <property type="entry name" value="INNER MEMBRANE PROTEIN YEBZ"/>
    <property type="match status" value="1"/>
</dbReference>
<dbReference type="InterPro" id="IPR032694">
    <property type="entry name" value="CopC/D"/>
</dbReference>
<feature type="transmembrane region" description="Helical" evidence="7">
    <location>
        <begin position="125"/>
        <end position="147"/>
    </location>
</feature>